<reference evidence="3 4" key="1">
    <citation type="submission" date="2018-09" db="EMBL/GenBank/DDBJ databases">
        <authorList>
            <person name="Zhu H."/>
        </authorList>
    </citation>
    <scope>NUCLEOTIDE SEQUENCE [LARGE SCALE GENOMIC DNA]</scope>
    <source>
        <strain evidence="3 4">K2S05-167</strain>
    </source>
</reference>
<comment type="caution">
    <text evidence="3">The sequence shown here is derived from an EMBL/GenBank/DDBJ whole genome shotgun (WGS) entry which is preliminary data.</text>
</comment>
<evidence type="ECO:0000313" key="4">
    <source>
        <dbReference type="Proteomes" id="UP000286287"/>
    </source>
</evidence>
<organism evidence="3 4">
    <name type="scientific">Deinococcus cavernae</name>
    <dbReference type="NCBI Taxonomy" id="2320857"/>
    <lineage>
        <taxon>Bacteria</taxon>
        <taxon>Thermotogati</taxon>
        <taxon>Deinococcota</taxon>
        <taxon>Deinococci</taxon>
        <taxon>Deinococcales</taxon>
        <taxon>Deinococcaceae</taxon>
        <taxon>Deinococcus</taxon>
    </lineage>
</organism>
<sequence>MGDLCGVSASAVRNWRQRLLTQGSLEASVAPGPRRHLTDEQIAQTIDLLRAGPDPVRYQDHRWTCPRVRELIGLRFDVWYDVDHLSRLLHEWGFSLQRPRKRAVEQDQEAVVTWIETKVPALEKKVEDGEPLAFLDEVGFSLKPRSRAPGPHAGKHLSWKAKPTGSEFPPLAQSPPQASSCNRLTRPPSRGHRSSPFSNI</sequence>
<feature type="domain" description="Winged helix-turn helix" evidence="2">
    <location>
        <begin position="60"/>
        <end position="117"/>
    </location>
</feature>
<evidence type="ECO:0000256" key="1">
    <source>
        <dbReference type="SAM" id="MobiDB-lite"/>
    </source>
</evidence>
<proteinExistence type="predicted"/>
<accession>A0A418V140</accession>
<dbReference type="SUPFAM" id="SSF46689">
    <property type="entry name" value="Homeodomain-like"/>
    <property type="match status" value="1"/>
</dbReference>
<evidence type="ECO:0000259" key="2">
    <source>
        <dbReference type="Pfam" id="PF13592"/>
    </source>
</evidence>
<dbReference type="AlphaFoldDB" id="A0A418V140"/>
<evidence type="ECO:0000313" key="3">
    <source>
        <dbReference type="EMBL" id="RJF69551.1"/>
    </source>
</evidence>
<feature type="region of interest" description="Disordered" evidence="1">
    <location>
        <begin position="145"/>
        <end position="200"/>
    </location>
</feature>
<name>A0A418V140_9DEIO</name>
<keyword evidence="4" id="KW-1185">Reference proteome</keyword>
<dbReference type="OrthoDB" id="69528at2"/>
<gene>
    <name evidence="3" type="ORF">D3875_20775</name>
</gene>
<dbReference type="InterPro" id="IPR009057">
    <property type="entry name" value="Homeodomain-like_sf"/>
</dbReference>
<dbReference type="Proteomes" id="UP000286287">
    <property type="component" value="Unassembled WGS sequence"/>
</dbReference>
<protein>
    <recommendedName>
        <fullName evidence="2">Winged helix-turn helix domain-containing protein</fullName>
    </recommendedName>
</protein>
<feature type="compositionally biased region" description="Low complexity" evidence="1">
    <location>
        <begin position="169"/>
        <end position="180"/>
    </location>
</feature>
<dbReference type="InterPro" id="IPR025959">
    <property type="entry name" value="Winged_HTH_dom"/>
</dbReference>
<dbReference type="Pfam" id="PF13592">
    <property type="entry name" value="HTH_33"/>
    <property type="match status" value="1"/>
</dbReference>
<dbReference type="EMBL" id="QYUJ01000025">
    <property type="protein sequence ID" value="RJF69551.1"/>
    <property type="molecule type" value="Genomic_DNA"/>
</dbReference>